<evidence type="ECO:0000313" key="3">
    <source>
        <dbReference type="EMBL" id="CAA7264853.1"/>
    </source>
</evidence>
<evidence type="ECO:0000256" key="1">
    <source>
        <dbReference type="SAM" id="MobiDB-lite"/>
    </source>
</evidence>
<feature type="transmembrane region" description="Helical" evidence="2">
    <location>
        <begin position="229"/>
        <end position="253"/>
    </location>
</feature>
<feature type="transmembrane region" description="Helical" evidence="2">
    <location>
        <begin position="111"/>
        <end position="130"/>
    </location>
</feature>
<dbReference type="Proteomes" id="UP000467700">
    <property type="component" value="Unassembled WGS sequence"/>
</dbReference>
<name>A0A8S0XK08_CYCAE</name>
<sequence length="364" mass="40578">MTSNPEWGPEGSPHEIALERTFVAGDFLTGMGYGIQIVLFTSCAIYLWNTRRTKGRQTYFLLAYMTLLLTVQTIYCAVQARTVQIMYIDNRNYPGGPWQYFLATQNLPVNIMFYATLFVLTFLADLLILWRCWIIWSATRVTIAYVVVAFPALMLLASFVMGTLWTLQSSQPGLSLYSALPMAYGTSYYVISLSVNIILTILIATRLLLYRRKMMATIAPNHGTEYFSLAAIFVESAALYSFFAIIFIITYAIDNPINQVFLAFASSAQQIAGYLIIYRVAEGRALNQKTLAATWQTAHSLNFHVSNTQQSELNATDALEATNTPTSLSPGPGSPGRTSGGIHLRKSGEKEKSEGEQVTKYENV</sequence>
<proteinExistence type="predicted"/>
<keyword evidence="2" id="KW-0812">Transmembrane</keyword>
<reference evidence="3 4" key="1">
    <citation type="submission" date="2020-01" db="EMBL/GenBank/DDBJ databases">
        <authorList>
            <person name="Gupta K D."/>
        </authorList>
    </citation>
    <scope>NUCLEOTIDE SEQUENCE [LARGE SCALE GENOMIC DNA]</scope>
</reference>
<feature type="transmembrane region" description="Helical" evidence="2">
    <location>
        <begin position="27"/>
        <end position="48"/>
    </location>
</feature>
<keyword evidence="2" id="KW-1133">Transmembrane helix</keyword>
<feature type="compositionally biased region" description="Low complexity" evidence="1">
    <location>
        <begin position="322"/>
        <end position="341"/>
    </location>
</feature>
<dbReference type="OrthoDB" id="2641762at2759"/>
<accession>A0A8S0XK08</accession>
<gene>
    <name evidence="3" type="ORF">AAE3_LOCUS7313</name>
</gene>
<dbReference type="EMBL" id="CACVBS010000046">
    <property type="protein sequence ID" value="CAA7264853.1"/>
    <property type="molecule type" value="Genomic_DNA"/>
</dbReference>
<keyword evidence="2" id="KW-0472">Membrane</keyword>
<evidence type="ECO:0000313" key="4">
    <source>
        <dbReference type="Proteomes" id="UP000467700"/>
    </source>
</evidence>
<feature type="transmembrane region" description="Helical" evidence="2">
    <location>
        <begin position="60"/>
        <end position="80"/>
    </location>
</feature>
<feature type="transmembrane region" description="Helical" evidence="2">
    <location>
        <begin position="187"/>
        <end position="209"/>
    </location>
</feature>
<feature type="region of interest" description="Disordered" evidence="1">
    <location>
        <begin position="322"/>
        <end position="364"/>
    </location>
</feature>
<dbReference type="AlphaFoldDB" id="A0A8S0XK08"/>
<comment type="caution">
    <text evidence="3">The sequence shown here is derived from an EMBL/GenBank/DDBJ whole genome shotgun (WGS) entry which is preliminary data.</text>
</comment>
<feature type="compositionally biased region" description="Basic and acidic residues" evidence="1">
    <location>
        <begin position="346"/>
        <end position="364"/>
    </location>
</feature>
<feature type="transmembrane region" description="Helical" evidence="2">
    <location>
        <begin position="142"/>
        <end position="167"/>
    </location>
</feature>
<keyword evidence="4" id="KW-1185">Reference proteome</keyword>
<protein>
    <submittedName>
        <fullName evidence="3">Uncharacterized protein</fullName>
    </submittedName>
</protein>
<organism evidence="3 4">
    <name type="scientific">Cyclocybe aegerita</name>
    <name type="common">Black poplar mushroom</name>
    <name type="synonym">Agrocybe aegerita</name>
    <dbReference type="NCBI Taxonomy" id="1973307"/>
    <lineage>
        <taxon>Eukaryota</taxon>
        <taxon>Fungi</taxon>
        <taxon>Dikarya</taxon>
        <taxon>Basidiomycota</taxon>
        <taxon>Agaricomycotina</taxon>
        <taxon>Agaricomycetes</taxon>
        <taxon>Agaricomycetidae</taxon>
        <taxon>Agaricales</taxon>
        <taxon>Agaricineae</taxon>
        <taxon>Bolbitiaceae</taxon>
        <taxon>Cyclocybe</taxon>
    </lineage>
</organism>
<evidence type="ECO:0000256" key="2">
    <source>
        <dbReference type="SAM" id="Phobius"/>
    </source>
</evidence>